<gene>
    <name evidence="1" type="ORF">LCGC14_1737940</name>
</gene>
<organism evidence="1">
    <name type="scientific">marine sediment metagenome</name>
    <dbReference type="NCBI Taxonomy" id="412755"/>
    <lineage>
        <taxon>unclassified sequences</taxon>
        <taxon>metagenomes</taxon>
        <taxon>ecological metagenomes</taxon>
    </lineage>
</organism>
<dbReference type="EMBL" id="LAZR01015860">
    <property type="protein sequence ID" value="KKM07040.1"/>
    <property type="molecule type" value="Genomic_DNA"/>
</dbReference>
<reference evidence="1" key="1">
    <citation type="journal article" date="2015" name="Nature">
        <title>Complex archaea that bridge the gap between prokaryotes and eukaryotes.</title>
        <authorList>
            <person name="Spang A."/>
            <person name="Saw J.H."/>
            <person name="Jorgensen S.L."/>
            <person name="Zaremba-Niedzwiedzka K."/>
            <person name="Martijn J."/>
            <person name="Lind A.E."/>
            <person name="van Eijk R."/>
            <person name="Schleper C."/>
            <person name="Guy L."/>
            <person name="Ettema T.J."/>
        </authorList>
    </citation>
    <scope>NUCLEOTIDE SEQUENCE</scope>
</reference>
<comment type="caution">
    <text evidence="1">The sequence shown here is derived from an EMBL/GenBank/DDBJ whole genome shotgun (WGS) entry which is preliminary data.</text>
</comment>
<proteinExistence type="predicted"/>
<sequence>MANLWYGIPKLTTVDRGEGKEQAVVISQSDSHDVKLTQTTTLGIDGGLTLREAEDLLWRMKQAVHLLKHGKLPPNHA</sequence>
<dbReference type="AlphaFoldDB" id="A0A0F9H7L5"/>
<name>A0A0F9H7L5_9ZZZZ</name>
<accession>A0A0F9H7L5</accession>
<protein>
    <submittedName>
        <fullName evidence="1">Uncharacterized protein</fullName>
    </submittedName>
</protein>
<evidence type="ECO:0000313" key="1">
    <source>
        <dbReference type="EMBL" id="KKM07040.1"/>
    </source>
</evidence>